<feature type="transmembrane region" description="Helical" evidence="1">
    <location>
        <begin position="6"/>
        <end position="26"/>
    </location>
</feature>
<evidence type="ECO:0000313" key="3">
    <source>
        <dbReference type="EMBL" id="MCG2668281.1"/>
    </source>
</evidence>
<accession>A0A9X1R848</accession>
<evidence type="ECO:0000313" key="4">
    <source>
        <dbReference type="Proteomes" id="UP001139012"/>
    </source>
</evidence>
<dbReference type="Proteomes" id="UP001139012">
    <property type="component" value="Unassembled WGS sequence"/>
</dbReference>
<keyword evidence="1" id="KW-0472">Membrane</keyword>
<dbReference type="Proteomes" id="UP001139054">
    <property type="component" value="Unassembled WGS sequence"/>
</dbReference>
<keyword evidence="4" id="KW-1185">Reference proteome</keyword>
<keyword evidence="1" id="KW-0812">Transmembrane</keyword>
<reference evidence="2" key="1">
    <citation type="submission" date="2022-01" db="EMBL/GenBank/DDBJ databases">
        <title>Genome sequnece data of strain Bradyrhizobium sp. nov.</title>
        <authorList>
            <person name="Zhang J."/>
        </authorList>
    </citation>
    <scope>NUCLEOTIDE SEQUENCE</scope>
    <source>
        <strain evidence="3">WYCCWR 12774</strain>
        <strain evidence="2">WYCCWR 13023</strain>
    </source>
</reference>
<dbReference type="AlphaFoldDB" id="A0A9X1R848"/>
<gene>
    <name evidence="3" type="ORF">L6637_15065</name>
    <name evidence="2" type="ORF">L6654_06495</name>
</gene>
<name>A0A9X1R848_9BRAD</name>
<evidence type="ECO:0000256" key="1">
    <source>
        <dbReference type="SAM" id="Phobius"/>
    </source>
</evidence>
<feature type="transmembrane region" description="Helical" evidence="1">
    <location>
        <begin position="67"/>
        <end position="90"/>
    </location>
</feature>
<feature type="transmembrane region" description="Helical" evidence="1">
    <location>
        <begin position="130"/>
        <end position="154"/>
    </location>
</feature>
<comment type="caution">
    <text evidence="2">The sequence shown here is derived from an EMBL/GenBank/DDBJ whole genome shotgun (WGS) entry which is preliminary data.</text>
</comment>
<sequence>MAEFIIFGISVALSFAAWGAVCYRYIWPLIRSRSLPDAAAPLLYINVFRFVGASFLVPGVAGSLPRSFAVASAFGDLFAVILAWVALMLLRKRAGYAALWIFNLWGAADLLFAFYKGLFDANFFPSALGATFYIPTVYVPFLLCVHLMLFVLLLRASRRRRLSLYPIWRDQSPRELQGAAPFLTSPASVTTECPASLIISTNIIRIRASSFMRRTEAGTDR</sequence>
<keyword evidence="1" id="KW-1133">Transmembrane helix</keyword>
<dbReference type="EMBL" id="JAKLUA010000004">
    <property type="protein sequence ID" value="MCG2668281.1"/>
    <property type="molecule type" value="Genomic_DNA"/>
</dbReference>
<dbReference type="RefSeq" id="WP_237866352.1">
    <property type="nucleotide sequence ID" value="NZ_JAKLTY010000003.1"/>
</dbReference>
<feature type="transmembrane region" description="Helical" evidence="1">
    <location>
        <begin position="97"/>
        <end position="118"/>
    </location>
</feature>
<proteinExistence type="predicted"/>
<protein>
    <submittedName>
        <fullName evidence="2">Uncharacterized protein</fullName>
    </submittedName>
</protein>
<evidence type="ECO:0000313" key="2">
    <source>
        <dbReference type="EMBL" id="MCG2626273.1"/>
    </source>
</evidence>
<feature type="transmembrane region" description="Helical" evidence="1">
    <location>
        <begin position="38"/>
        <end position="61"/>
    </location>
</feature>
<organism evidence="2 5">
    <name type="scientific">Bradyrhizobium zhengyangense</name>
    <dbReference type="NCBI Taxonomy" id="2911009"/>
    <lineage>
        <taxon>Bacteria</taxon>
        <taxon>Pseudomonadati</taxon>
        <taxon>Pseudomonadota</taxon>
        <taxon>Alphaproteobacteria</taxon>
        <taxon>Hyphomicrobiales</taxon>
        <taxon>Nitrobacteraceae</taxon>
        <taxon>Bradyrhizobium</taxon>
    </lineage>
</organism>
<dbReference type="EMBL" id="JAKLTY010000003">
    <property type="protein sequence ID" value="MCG2626273.1"/>
    <property type="molecule type" value="Genomic_DNA"/>
</dbReference>
<evidence type="ECO:0000313" key="5">
    <source>
        <dbReference type="Proteomes" id="UP001139054"/>
    </source>
</evidence>